<protein>
    <submittedName>
        <fullName evidence="3">Uncharacterized protein</fullName>
    </submittedName>
</protein>
<reference evidence="4" key="1">
    <citation type="submission" date="2017-07" db="EMBL/GenBank/DDBJ databases">
        <title>Brachybacterium sp. VR2415.</title>
        <authorList>
            <person name="Tak E.J."/>
            <person name="Bae J.-W."/>
        </authorList>
    </citation>
    <scope>NUCLEOTIDE SEQUENCE [LARGE SCALE GENOMIC DNA]</scope>
    <source>
        <strain evidence="4">VR2415</strain>
    </source>
</reference>
<keyword evidence="2" id="KW-1133">Transmembrane helix</keyword>
<name>A0A220UG60_9MICO</name>
<dbReference type="EMBL" id="CP022316">
    <property type="protein sequence ID" value="ASK66990.1"/>
    <property type="molecule type" value="Genomic_DNA"/>
</dbReference>
<keyword evidence="2" id="KW-0472">Membrane</keyword>
<proteinExistence type="predicted"/>
<gene>
    <name evidence="3" type="ORF">CFK39_00870</name>
</gene>
<organism evidence="3 4">
    <name type="scientific">Brachybacterium avium</name>
    <dbReference type="NCBI Taxonomy" id="2017485"/>
    <lineage>
        <taxon>Bacteria</taxon>
        <taxon>Bacillati</taxon>
        <taxon>Actinomycetota</taxon>
        <taxon>Actinomycetes</taxon>
        <taxon>Micrococcales</taxon>
        <taxon>Dermabacteraceae</taxon>
        <taxon>Brachybacterium</taxon>
    </lineage>
</organism>
<dbReference type="Proteomes" id="UP000198398">
    <property type="component" value="Chromosome"/>
</dbReference>
<dbReference type="AlphaFoldDB" id="A0A220UG60"/>
<evidence type="ECO:0000256" key="2">
    <source>
        <dbReference type="SAM" id="Phobius"/>
    </source>
</evidence>
<feature type="region of interest" description="Disordered" evidence="1">
    <location>
        <begin position="31"/>
        <end position="55"/>
    </location>
</feature>
<sequence length="80" mass="9138">MDSLILIALFVAILVSVVVLIGRMLVRRREQRERWEAAGRPEPLPRTAEQKEQDRRTSITWGCLLVAVPVVLVLLYAVTR</sequence>
<accession>A0A220UG60</accession>
<dbReference type="KEGG" id="brv:CFK39_00870"/>
<feature type="transmembrane region" description="Helical" evidence="2">
    <location>
        <begin position="59"/>
        <end position="78"/>
    </location>
</feature>
<evidence type="ECO:0000313" key="3">
    <source>
        <dbReference type="EMBL" id="ASK66990.1"/>
    </source>
</evidence>
<evidence type="ECO:0000256" key="1">
    <source>
        <dbReference type="SAM" id="MobiDB-lite"/>
    </source>
</evidence>
<evidence type="ECO:0000313" key="4">
    <source>
        <dbReference type="Proteomes" id="UP000198398"/>
    </source>
</evidence>
<feature type="transmembrane region" description="Helical" evidence="2">
    <location>
        <begin position="6"/>
        <end position="26"/>
    </location>
</feature>
<keyword evidence="4" id="KW-1185">Reference proteome</keyword>
<keyword evidence="2" id="KW-0812">Transmembrane</keyword>